<sequence>MMQGLLHLETSSLLVSSFLQQITKDFSILNTVLELRRQRPSAVQTKDQYRFIFTAVISMFERFLQTSDVQLYCNLPEVKIREKKTSTAASSSINRLLKRATMNDTYAVVNKPKQPHQTTSERAYSSVVTPNPGSRSLPPSHHYDNDFNGASAAPIYSTVKPRVKPLTLPHSTSNIYDIATPTSQSREGSDYDLVSAEHLSAADDEYEDISSPVSNVSSFFSPGGIGEYACTETEKLLPAFILSRLPPRYDGPTQIEMVLDCNGKRTKPCRADPRRTAVLRKGA</sequence>
<protein>
    <recommendedName>
        <fullName evidence="1">protein-tyrosine-phosphatase</fullName>
        <ecNumber evidence="1">3.1.3.48</ecNumber>
    </recommendedName>
</protein>
<proteinExistence type="inferred from homology"/>
<dbReference type="SUPFAM" id="SSF52799">
    <property type="entry name" value="(Phosphotyrosine protein) phosphatases II"/>
    <property type="match status" value="1"/>
</dbReference>
<dbReference type="Pfam" id="PF00102">
    <property type="entry name" value="Y_phosphatase"/>
    <property type="match status" value="1"/>
</dbReference>
<reference evidence="7 8" key="1">
    <citation type="submission" date="2021-07" db="EMBL/GenBank/DDBJ databases">
        <authorList>
            <person name="Palmer J.M."/>
        </authorList>
    </citation>
    <scope>NUCLEOTIDE SEQUENCE [LARGE SCALE GENOMIC DNA]</scope>
    <source>
        <strain evidence="7 8">AT_MEX2019</strain>
        <tissue evidence="7">Muscle</tissue>
    </source>
</reference>
<feature type="domain" description="Tyrosine specific protein phosphatases" evidence="6">
    <location>
        <begin position="9"/>
        <end position="50"/>
    </location>
</feature>
<feature type="compositionally biased region" description="Polar residues" evidence="5">
    <location>
        <begin position="115"/>
        <end position="134"/>
    </location>
</feature>
<comment type="similarity">
    <text evidence="4">Belongs to the protein-tyrosine phosphatase family. Non-receptor class 4 subfamily.</text>
</comment>
<keyword evidence="8" id="KW-1185">Reference proteome</keyword>
<evidence type="ECO:0000259" key="6">
    <source>
        <dbReference type="PROSITE" id="PS50056"/>
    </source>
</evidence>
<dbReference type="Proteomes" id="UP001345963">
    <property type="component" value="Unassembled WGS sequence"/>
</dbReference>
<feature type="region of interest" description="Disordered" evidence="5">
    <location>
        <begin position="111"/>
        <end position="143"/>
    </location>
</feature>
<comment type="caution">
    <text evidence="7">The sequence shown here is derived from an EMBL/GenBank/DDBJ whole genome shotgun (WGS) entry which is preliminary data.</text>
</comment>
<name>A0ABU7AXF1_9TELE</name>
<dbReference type="InterPro" id="IPR029021">
    <property type="entry name" value="Prot-tyrosine_phosphatase-like"/>
</dbReference>
<accession>A0ABU7AXF1</accession>
<keyword evidence="3" id="KW-0904">Protein phosphatase</keyword>
<evidence type="ECO:0000313" key="7">
    <source>
        <dbReference type="EMBL" id="MED6242892.1"/>
    </source>
</evidence>
<evidence type="ECO:0000256" key="5">
    <source>
        <dbReference type="SAM" id="MobiDB-lite"/>
    </source>
</evidence>
<dbReference type="InterPro" id="IPR000387">
    <property type="entry name" value="Tyr_Pase_dom"/>
</dbReference>
<dbReference type="Gene3D" id="3.90.190.10">
    <property type="entry name" value="Protein tyrosine phosphatase superfamily"/>
    <property type="match status" value="1"/>
</dbReference>
<evidence type="ECO:0000256" key="2">
    <source>
        <dbReference type="ARBA" id="ARBA00022801"/>
    </source>
</evidence>
<dbReference type="EC" id="3.1.3.48" evidence="1"/>
<dbReference type="PROSITE" id="PS50056">
    <property type="entry name" value="TYR_PHOSPHATASE_2"/>
    <property type="match status" value="1"/>
</dbReference>
<dbReference type="InterPro" id="IPR000242">
    <property type="entry name" value="PTP_cat"/>
</dbReference>
<evidence type="ECO:0000256" key="3">
    <source>
        <dbReference type="ARBA" id="ARBA00022912"/>
    </source>
</evidence>
<dbReference type="InterPro" id="IPR047170">
    <property type="entry name" value="PTN12/18/22"/>
</dbReference>
<evidence type="ECO:0000256" key="4">
    <source>
        <dbReference type="ARBA" id="ARBA00034734"/>
    </source>
</evidence>
<dbReference type="PANTHER" id="PTHR45983:SF4">
    <property type="entry name" value="TYROSINE-PROTEIN PHOSPHATASE NON-RECEPTOR TYPE 18"/>
    <property type="match status" value="1"/>
</dbReference>
<organism evidence="7 8">
    <name type="scientific">Ataeniobius toweri</name>
    <dbReference type="NCBI Taxonomy" id="208326"/>
    <lineage>
        <taxon>Eukaryota</taxon>
        <taxon>Metazoa</taxon>
        <taxon>Chordata</taxon>
        <taxon>Craniata</taxon>
        <taxon>Vertebrata</taxon>
        <taxon>Euteleostomi</taxon>
        <taxon>Actinopterygii</taxon>
        <taxon>Neopterygii</taxon>
        <taxon>Teleostei</taxon>
        <taxon>Neoteleostei</taxon>
        <taxon>Acanthomorphata</taxon>
        <taxon>Ovalentaria</taxon>
        <taxon>Atherinomorphae</taxon>
        <taxon>Cyprinodontiformes</taxon>
        <taxon>Goodeidae</taxon>
        <taxon>Ataeniobius</taxon>
    </lineage>
</organism>
<keyword evidence="2" id="KW-0378">Hydrolase</keyword>
<evidence type="ECO:0000256" key="1">
    <source>
        <dbReference type="ARBA" id="ARBA00013064"/>
    </source>
</evidence>
<dbReference type="PANTHER" id="PTHR45983">
    <property type="entry name" value="TYROSINE PHOSPHATSE N18, PUTATIVE-RELATED"/>
    <property type="match status" value="1"/>
</dbReference>
<gene>
    <name evidence="7" type="ORF">ATANTOWER_011405</name>
</gene>
<dbReference type="EMBL" id="JAHUTI010031981">
    <property type="protein sequence ID" value="MED6242892.1"/>
    <property type="molecule type" value="Genomic_DNA"/>
</dbReference>
<evidence type="ECO:0000313" key="8">
    <source>
        <dbReference type="Proteomes" id="UP001345963"/>
    </source>
</evidence>